<reference evidence="2" key="1">
    <citation type="submission" date="2020-07" db="EMBL/GenBank/DDBJ databases">
        <title>Huge and variable diversity of episymbiotic CPR bacteria and DPANN archaea in groundwater ecosystems.</title>
        <authorList>
            <person name="He C.Y."/>
            <person name="Keren R."/>
            <person name="Whittaker M."/>
            <person name="Farag I.F."/>
            <person name="Doudna J."/>
            <person name="Cate J.H.D."/>
            <person name="Banfield J.F."/>
        </authorList>
    </citation>
    <scope>NUCLEOTIDE SEQUENCE</scope>
    <source>
        <strain evidence="2">NC_groundwater_1813_Pr3_B-0.1um_71_17</strain>
    </source>
</reference>
<dbReference type="AlphaFoldDB" id="A0A933W8H5"/>
<protein>
    <submittedName>
        <fullName evidence="2">Glycosyltransferase family 2 protein</fullName>
    </submittedName>
</protein>
<name>A0A933W8H5_UNCEI</name>
<evidence type="ECO:0000259" key="1">
    <source>
        <dbReference type="Pfam" id="PF00535"/>
    </source>
</evidence>
<gene>
    <name evidence="2" type="ORF">HZA61_08420</name>
</gene>
<evidence type="ECO:0000313" key="3">
    <source>
        <dbReference type="Proteomes" id="UP000696931"/>
    </source>
</evidence>
<dbReference type="InterPro" id="IPR001173">
    <property type="entry name" value="Glyco_trans_2-like"/>
</dbReference>
<evidence type="ECO:0000313" key="2">
    <source>
        <dbReference type="EMBL" id="MBI5169497.1"/>
    </source>
</evidence>
<dbReference type="Gene3D" id="3.90.550.10">
    <property type="entry name" value="Spore Coat Polysaccharide Biosynthesis Protein SpsA, Chain A"/>
    <property type="match status" value="1"/>
</dbReference>
<proteinExistence type="predicted"/>
<accession>A0A933W8H5</accession>
<dbReference type="EMBL" id="JACRIW010000055">
    <property type="protein sequence ID" value="MBI5169497.1"/>
    <property type="molecule type" value="Genomic_DNA"/>
</dbReference>
<dbReference type="Pfam" id="PF00535">
    <property type="entry name" value="Glycos_transf_2"/>
    <property type="match status" value="1"/>
</dbReference>
<dbReference type="PANTHER" id="PTHR48090:SF7">
    <property type="entry name" value="RFBJ PROTEIN"/>
    <property type="match status" value="1"/>
</dbReference>
<organism evidence="2 3">
    <name type="scientific">Eiseniibacteriota bacterium</name>
    <dbReference type="NCBI Taxonomy" id="2212470"/>
    <lineage>
        <taxon>Bacteria</taxon>
        <taxon>Candidatus Eiseniibacteriota</taxon>
    </lineage>
</organism>
<dbReference type="PANTHER" id="PTHR48090">
    <property type="entry name" value="UNDECAPRENYL-PHOSPHATE 4-DEOXY-4-FORMAMIDO-L-ARABINOSE TRANSFERASE-RELATED"/>
    <property type="match status" value="1"/>
</dbReference>
<dbReference type="SUPFAM" id="SSF53448">
    <property type="entry name" value="Nucleotide-diphospho-sugar transferases"/>
    <property type="match status" value="1"/>
</dbReference>
<sequence>MGDAARRARVVVVLPAYNAGETLRKTYADIPPGWVDESILVDDCSTDDTVEVAKSLGIDVLQHVKNRGYGGNQKTCYAEALARGADIVIMLHPDYQYDPRLIPMMILPIQLGILDVMLGSRVRTRRECLDSGMPMYKYLGNRFLTFLENLGLGQNLGEFHSGFRAYRREVLETLPLENFSDDFVFDSQFLVSAVAAGFKIGEIPVPVRYMPEASSINFMRSVTYGLSTLGAVAQYRLMRLGLPPHPIFAHKPRRG</sequence>
<feature type="domain" description="Glycosyltransferase 2-like" evidence="1">
    <location>
        <begin position="12"/>
        <end position="173"/>
    </location>
</feature>
<dbReference type="Proteomes" id="UP000696931">
    <property type="component" value="Unassembled WGS sequence"/>
</dbReference>
<dbReference type="CDD" id="cd04179">
    <property type="entry name" value="DPM_DPG-synthase_like"/>
    <property type="match status" value="1"/>
</dbReference>
<dbReference type="InterPro" id="IPR029044">
    <property type="entry name" value="Nucleotide-diphossugar_trans"/>
</dbReference>
<comment type="caution">
    <text evidence="2">The sequence shown here is derived from an EMBL/GenBank/DDBJ whole genome shotgun (WGS) entry which is preliminary data.</text>
</comment>
<dbReference type="InterPro" id="IPR050256">
    <property type="entry name" value="Glycosyltransferase_2"/>
</dbReference>